<evidence type="ECO:0000313" key="3">
    <source>
        <dbReference type="Proteomes" id="UP000275836"/>
    </source>
</evidence>
<accession>A0A3P2RIK4</accession>
<evidence type="ECO:0000256" key="1">
    <source>
        <dbReference type="PIRSR" id="PIRSR605019-1"/>
    </source>
</evidence>
<dbReference type="EMBL" id="RHGY01000008">
    <property type="protein sequence ID" value="RRG17552.1"/>
    <property type="molecule type" value="Genomic_DNA"/>
</dbReference>
<feature type="binding site" evidence="1">
    <location>
        <position position="5"/>
    </location>
    <ligand>
        <name>Zn(2+)</name>
        <dbReference type="ChEBI" id="CHEBI:29105"/>
    </ligand>
</feature>
<keyword evidence="1" id="KW-0479">Metal-binding</keyword>
<organism evidence="2 3">
    <name type="scientific">Weissella viridescens</name>
    <name type="common">Lactobacillus viridescens</name>
    <dbReference type="NCBI Taxonomy" id="1629"/>
    <lineage>
        <taxon>Bacteria</taxon>
        <taxon>Bacillati</taxon>
        <taxon>Bacillota</taxon>
        <taxon>Bacilli</taxon>
        <taxon>Lactobacillales</taxon>
        <taxon>Lactobacillaceae</taxon>
        <taxon>Weissella</taxon>
    </lineage>
</organism>
<dbReference type="OrthoDB" id="9807664at2"/>
<dbReference type="SUPFAM" id="SSF48150">
    <property type="entry name" value="DNA-glycosylase"/>
    <property type="match status" value="1"/>
</dbReference>
<dbReference type="InterPro" id="IPR052891">
    <property type="entry name" value="DNA-3mA_glycosylase"/>
</dbReference>
<dbReference type="AlphaFoldDB" id="A0A3P2RIK4"/>
<reference evidence="2 3" key="1">
    <citation type="submission" date="2018-10" db="EMBL/GenBank/DDBJ databases">
        <title>Draft genome sequence of Weissella viridescens UCO-SMC3.</title>
        <authorList>
            <person name="Garcia-Cancino A."/>
            <person name="Espinoza-Monje M."/>
            <person name="Albarracin L."/>
            <person name="Garcia-Castillo V."/>
            <person name="Campos-Martin J."/>
            <person name="Nakano Y."/>
            <person name="Guitierrez-Zamorano C."/>
            <person name="Ikeda-Ohtsubo W."/>
            <person name="Morita H."/>
            <person name="Kitazawa H."/>
            <person name="Villena J."/>
        </authorList>
    </citation>
    <scope>NUCLEOTIDE SEQUENCE [LARGE SCALE GENOMIC DNA]</scope>
    <source>
        <strain evidence="2 3">UCO-SMC3</strain>
    </source>
</reference>
<feature type="binding site" evidence="1">
    <location>
        <position position="175"/>
    </location>
    <ligand>
        <name>Zn(2+)</name>
        <dbReference type="ChEBI" id="CHEBI:29105"/>
    </ligand>
</feature>
<name>A0A3P2RIK4_WEIVI</name>
<keyword evidence="1" id="KW-0862">Zinc</keyword>
<feature type="binding site" evidence="1">
    <location>
        <position position="17"/>
    </location>
    <ligand>
        <name>Zn(2+)</name>
        <dbReference type="ChEBI" id="CHEBI:29105"/>
    </ligand>
</feature>
<dbReference type="Proteomes" id="UP000275836">
    <property type="component" value="Unassembled WGS sequence"/>
</dbReference>
<dbReference type="InterPro" id="IPR005019">
    <property type="entry name" value="Adenine_glyco"/>
</dbReference>
<evidence type="ECO:0000313" key="2">
    <source>
        <dbReference type="EMBL" id="RRG17552.1"/>
    </source>
</evidence>
<dbReference type="InterPro" id="IPR011257">
    <property type="entry name" value="DNA_glycosylase"/>
</dbReference>
<dbReference type="GO" id="GO:0006284">
    <property type="term" value="P:base-excision repair"/>
    <property type="evidence" value="ECO:0007669"/>
    <property type="project" value="InterPro"/>
</dbReference>
<feature type="binding site" evidence="1">
    <location>
        <position position="179"/>
    </location>
    <ligand>
        <name>Zn(2+)</name>
        <dbReference type="ChEBI" id="CHEBI:29105"/>
    </ligand>
</feature>
<gene>
    <name evidence="2" type="ORF">D3P96_07185</name>
</gene>
<dbReference type="GO" id="GO:0008725">
    <property type="term" value="F:DNA-3-methyladenine glycosylase activity"/>
    <property type="evidence" value="ECO:0007669"/>
    <property type="project" value="InterPro"/>
</dbReference>
<dbReference type="Gene3D" id="1.10.340.30">
    <property type="entry name" value="Hypothetical protein, domain 2"/>
    <property type="match status" value="1"/>
</dbReference>
<protein>
    <submittedName>
        <fullName evidence="2">DNA-3-methyladenine glycosylase I</fullName>
    </submittedName>
</protein>
<comment type="caution">
    <text evidence="2">The sequence shown here is derived from an EMBL/GenBank/DDBJ whole genome shotgun (WGS) entry which is preliminary data.</text>
</comment>
<proteinExistence type="predicted"/>
<dbReference type="RefSeq" id="WP_124943684.1">
    <property type="nucleotide sequence ID" value="NZ_RHGY01000008.1"/>
</dbReference>
<sequence>MVVRCAWGEDPINQAYHDHEWGRPQFEPRALFEALTLELMQSGLSWKTIMNKRDNFKLAFSNWDYNQVAQYDEAKVDALVQDASIIRHRKKIEAVINNAQCMVEMEATTIDFSAYIWQVVAGMPIVNHWQHSDEVPATTPLATELSRDLKRRGFKFVGPTTTYAFLQAIGVINDHLESCDFKYN</sequence>
<dbReference type="GO" id="GO:0046872">
    <property type="term" value="F:metal ion binding"/>
    <property type="evidence" value="ECO:0007669"/>
    <property type="project" value="UniProtKB-KW"/>
</dbReference>
<dbReference type="PANTHER" id="PTHR30037">
    <property type="entry name" value="DNA-3-METHYLADENINE GLYCOSYLASE 1"/>
    <property type="match status" value="1"/>
</dbReference>
<dbReference type="PANTHER" id="PTHR30037:SF4">
    <property type="entry name" value="DNA-3-METHYLADENINE GLYCOSYLASE I"/>
    <property type="match status" value="1"/>
</dbReference>
<dbReference type="Pfam" id="PF03352">
    <property type="entry name" value="Adenine_glyco"/>
    <property type="match status" value="1"/>
</dbReference>